<gene>
    <name evidence="2" type="ORF">P7K49_040264</name>
</gene>
<accession>A0ABQ9T8S1</accession>
<evidence type="ECO:0000256" key="1">
    <source>
        <dbReference type="SAM" id="MobiDB-lite"/>
    </source>
</evidence>
<evidence type="ECO:0000313" key="2">
    <source>
        <dbReference type="EMBL" id="KAK2081149.1"/>
    </source>
</evidence>
<comment type="caution">
    <text evidence="2">The sequence shown here is derived from an EMBL/GenBank/DDBJ whole genome shotgun (WGS) entry which is preliminary data.</text>
</comment>
<feature type="compositionally biased region" description="Basic and acidic residues" evidence="1">
    <location>
        <begin position="1"/>
        <end position="11"/>
    </location>
</feature>
<proteinExistence type="predicted"/>
<keyword evidence="3" id="KW-1185">Reference proteome</keyword>
<name>A0ABQ9T8S1_SAGOE</name>
<feature type="compositionally biased region" description="Basic and acidic residues" evidence="1">
    <location>
        <begin position="37"/>
        <end position="54"/>
    </location>
</feature>
<dbReference type="Proteomes" id="UP001266305">
    <property type="component" value="Unassembled WGS sequence"/>
</dbReference>
<feature type="region of interest" description="Disordered" evidence="1">
    <location>
        <begin position="178"/>
        <end position="242"/>
    </location>
</feature>
<reference evidence="2 3" key="1">
    <citation type="submission" date="2023-05" db="EMBL/GenBank/DDBJ databases">
        <title>B98-5 Cell Line De Novo Hybrid Assembly: An Optical Mapping Approach.</title>
        <authorList>
            <person name="Kananen K."/>
            <person name="Auerbach J.A."/>
            <person name="Kautto E."/>
            <person name="Blachly J.S."/>
        </authorList>
    </citation>
    <scope>NUCLEOTIDE SEQUENCE [LARGE SCALE GENOMIC DNA]</scope>
    <source>
        <strain evidence="2">B95-8</strain>
        <tissue evidence="2">Cell line</tissue>
    </source>
</reference>
<protein>
    <submittedName>
        <fullName evidence="2">Uncharacterized protein</fullName>
    </submittedName>
</protein>
<feature type="region of interest" description="Disordered" evidence="1">
    <location>
        <begin position="1"/>
        <end position="79"/>
    </location>
</feature>
<organism evidence="2 3">
    <name type="scientific">Saguinus oedipus</name>
    <name type="common">Cotton-top tamarin</name>
    <name type="synonym">Oedipomidas oedipus</name>
    <dbReference type="NCBI Taxonomy" id="9490"/>
    <lineage>
        <taxon>Eukaryota</taxon>
        <taxon>Metazoa</taxon>
        <taxon>Chordata</taxon>
        <taxon>Craniata</taxon>
        <taxon>Vertebrata</taxon>
        <taxon>Euteleostomi</taxon>
        <taxon>Mammalia</taxon>
        <taxon>Eutheria</taxon>
        <taxon>Euarchontoglires</taxon>
        <taxon>Primates</taxon>
        <taxon>Haplorrhini</taxon>
        <taxon>Platyrrhini</taxon>
        <taxon>Cebidae</taxon>
        <taxon>Callitrichinae</taxon>
        <taxon>Saguinus</taxon>
    </lineage>
</organism>
<dbReference type="EMBL" id="JASSZA010000411">
    <property type="protein sequence ID" value="KAK2081149.1"/>
    <property type="molecule type" value="Genomic_DNA"/>
</dbReference>
<feature type="compositionally biased region" description="Basic and acidic residues" evidence="1">
    <location>
        <begin position="194"/>
        <end position="209"/>
    </location>
</feature>
<evidence type="ECO:0000313" key="3">
    <source>
        <dbReference type="Proteomes" id="UP001266305"/>
    </source>
</evidence>
<sequence length="566" mass="60559">MARGLGQERPKRVPPTGHSHRGSQRAGARTLPQPLRQETRRAALLRDHPPHSPQEEAPDGPGEHQDGAEGPALGDVEGQGQGERVGVILDHDEQFRGRYGCHQPGLLAQLLVGLPAGAAAGSASPAPQPSRVIHEVVDLTHGHATHVHEEDEPQEDQVVLRGHPQHKLQVERVQFRQQELAGGGVSTSSARDPCPPRHHEAARPYHQDDATNGQPATQAGGRLPLKANPASRQPEHSSPPNPVLHHCQPCSCSPGHTLRHQTSSAPAHLATPYAIRPALLLLTWPQPTPSDQLCSCSPGLTLGHQTSSALVTQPHPTPSDQHCSWSLSLTLRHQTSSALVTQPHPTPSDQHCSWSLSLTLRHQTSSAPGHSASPYAIRPALFLVTQPHPMPSDQLCPGHSASPYAIRPALPWSLSLTLRHQTSSALGHSASPYAIRPALFLVTQPHPTPSDQLCPGHSASPYAIRPALLLVTQPHPTPSDQHCLVTQPHLTPSDQHCSCSPGHTLCHQTSSALGHSASPYAIRPALRLVTQLHPTPSDQLCPGHLATPYAIRPALPWSLSCCLAAC</sequence>